<dbReference type="InterPro" id="IPR036929">
    <property type="entry name" value="DsbDN_sf"/>
</dbReference>
<feature type="transmembrane region" description="Helical" evidence="6">
    <location>
        <begin position="283"/>
        <end position="303"/>
    </location>
</feature>
<gene>
    <name evidence="9" type="primary">dsbD</name>
    <name evidence="9" type="ORF">PN838_11015</name>
</gene>
<dbReference type="EC" id="1.8.1.8" evidence="9"/>
<feature type="transmembrane region" description="Helical" evidence="6">
    <location>
        <begin position="212"/>
        <end position="242"/>
    </location>
</feature>
<feature type="domain" description="Cytochrome C biogenesis protein transmembrane" evidence="7">
    <location>
        <begin position="91"/>
        <end position="307"/>
    </location>
</feature>
<evidence type="ECO:0000256" key="2">
    <source>
        <dbReference type="ARBA" id="ARBA00022692"/>
    </source>
</evidence>
<sequence>MKVTVANVSENAELKVRYQGCAKAGLCYQPISKTVPVDKFSSATSTSDGSSTAATFSALTEQNQTTYLNNDTSGDSTQNILADRLNSENFAWVLLIFFGLGVGLAFTPCVFPMFPILSGIIAGQENLTARKGLYLAFIYVQGMALTYSLLGLIVASAGAQFQAALQHPAILISVSLIFIGLAGAMFGWYNLQLPSSWTSKLTQVSNNQKSGNVVGVFMMGLLSGLIASPCTTAPLTGALLYVAQTGDLVIGFVTLYVLSLGMGLPLLVIGLSGGKLLPKAGNWMNFVKNLFGFILLAIPVILLDRFVEFHWVLITAGVWVLAMAAYFHHEYLNSVKASVKSVFWLVSYVFLFFGLALVV</sequence>
<keyword evidence="9" id="KW-0560">Oxidoreductase</keyword>
<reference evidence="9 10" key="1">
    <citation type="submission" date="2023-01" db="EMBL/GenBank/DDBJ databases">
        <title>Psychrosphaera sp. nov., isolated from marine algae.</title>
        <authorList>
            <person name="Bayburt H."/>
            <person name="Choi B.J."/>
            <person name="Kim J.M."/>
            <person name="Choi D.G."/>
            <person name="Jeon C.O."/>
        </authorList>
    </citation>
    <scope>NUCLEOTIDE SEQUENCE [LARGE SCALE GENOMIC DNA]</scope>
    <source>
        <strain evidence="9 10">G1-22</strain>
    </source>
</reference>
<keyword evidence="5 6" id="KW-0472">Membrane</keyword>
<evidence type="ECO:0000313" key="9">
    <source>
        <dbReference type="EMBL" id="MDC2889200.1"/>
    </source>
</evidence>
<dbReference type="EMBL" id="JAQOMS010000002">
    <property type="protein sequence ID" value="MDC2889200.1"/>
    <property type="molecule type" value="Genomic_DNA"/>
</dbReference>
<keyword evidence="4 6" id="KW-1133">Transmembrane helix</keyword>
<dbReference type="PANTHER" id="PTHR32234">
    <property type="entry name" value="THIOL:DISULFIDE INTERCHANGE PROTEIN DSBD"/>
    <property type="match status" value="1"/>
</dbReference>
<evidence type="ECO:0000259" key="7">
    <source>
        <dbReference type="Pfam" id="PF02683"/>
    </source>
</evidence>
<dbReference type="Pfam" id="PF11412">
    <property type="entry name" value="DsbD_N"/>
    <property type="match status" value="1"/>
</dbReference>
<comment type="caution">
    <text evidence="9">The sequence shown here is derived from an EMBL/GenBank/DDBJ whole genome shotgun (WGS) entry which is preliminary data.</text>
</comment>
<dbReference type="GO" id="GO:0047134">
    <property type="term" value="F:protein-disulfide reductase [NAD(P)H] activity"/>
    <property type="evidence" value="ECO:0007669"/>
    <property type="project" value="UniProtKB-EC"/>
</dbReference>
<feature type="transmembrane region" description="Helical" evidence="6">
    <location>
        <begin position="90"/>
        <end position="121"/>
    </location>
</feature>
<evidence type="ECO:0000256" key="4">
    <source>
        <dbReference type="ARBA" id="ARBA00022989"/>
    </source>
</evidence>
<feature type="transmembrane region" description="Helical" evidence="6">
    <location>
        <begin position="248"/>
        <end position="271"/>
    </location>
</feature>
<dbReference type="SUPFAM" id="SSF74863">
    <property type="entry name" value="Thiol:disulfide interchange protein DsbD, N-terminal domain (DsbD-alpha)"/>
    <property type="match status" value="1"/>
</dbReference>
<feature type="transmembrane region" description="Helical" evidence="6">
    <location>
        <begin position="309"/>
        <end position="327"/>
    </location>
</feature>
<feature type="transmembrane region" description="Helical" evidence="6">
    <location>
        <begin position="339"/>
        <end position="358"/>
    </location>
</feature>
<dbReference type="Proteomes" id="UP001528411">
    <property type="component" value="Unassembled WGS sequence"/>
</dbReference>
<feature type="domain" description="Thiol:disulfide interchange protein DsbD N-terminal" evidence="8">
    <location>
        <begin position="3"/>
        <end position="37"/>
    </location>
</feature>
<evidence type="ECO:0000256" key="5">
    <source>
        <dbReference type="ARBA" id="ARBA00023136"/>
    </source>
</evidence>
<evidence type="ECO:0000256" key="6">
    <source>
        <dbReference type="SAM" id="Phobius"/>
    </source>
</evidence>
<feature type="transmembrane region" description="Helical" evidence="6">
    <location>
        <begin position="169"/>
        <end position="191"/>
    </location>
</feature>
<evidence type="ECO:0000313" key="10">
    <source>
        <dbReference type="Proteomes" id="UP001528411"/>
    </source>
</evidence>
<evidence type="ECO:0000259" key="8">
    <source>
        <dbReference type="Pfam" id="PF11412"/>
    </source>
</evidence>
<comment type="subcellular location">
    <subcellularLocation>
        <location evidence="1">Membrane</location>
        <topology evidence="1">Multi-pass membrane protein</topology>
    </subcellularLocation>
</comment>
<keyword evidence="3" id="KW-0201">Cytochrome c-type biogenesis</keyword>
<dbReference type="NCBIfam" id="NF001419">
    <property type="entry name" value="PRK00293.1"/>
    <property type="match status" value="1"/>
</dbReference>
<dbReference type="Gene3D" id="2.60.40.1250">
    <property type="entry name" value="Thiol:disulfide interchange protein DsbD, N-terminal domain"/>
    <property type="match status" value="1"/>
</dbReference>
<keyword evidence="10" id="KW-1185">Reference proteome</keyword>
<dbReference type="PANTHER" id="PTHR32234:SF0">
    <property type="entry name" value="THIOL:DISULFIDE INTERCHANGE PROTEIN DSBD"/>
    <property type="match status" value="1"/>
</dbReference>
<feature type="transmembrane region" description="Helical" evidence="6">
    <location>
        <begin position="133"/>
        <end position="157"/>
    </location>
</feature>
<dbReference type="InterPro" id="IPR028250">
    <property type="entry name" value="DsbDN"/>
</dbReference>
<evidence type="ECO:0000256" key="3">
    <source>
        <dbReference type="ARBA" id="ARBA00022748"/>
    </source>
</evidence>
<keyword evidence="2 6" id="KW-0812">Transmembrane</keyword>
<proteinExistence type="predicted"/>
<accession>A0ABT5FCD3</accession>
<protein>
    <submittedName>
        <fullName evidence="9">Protein-disulfide reductase DsbD</fullName>
        <ecNumber evidence="9">1.8.1.8</ecNumber>
    </submittedName>
</protein>
<name>A0ABT5FCD3_9GAMM</name>
<organism evidence="9 10">
    <name type="scientific">Psychrosphaera algicola</name>
    <dbReference type="NCBI Taxonomy" id="3023714"/>
    <lineage>
        <taxon>Bacteria</taxon>
        <taxon>Pseudomonadati</taxon>
        <taxon>Pseudomonadota</taxon>
        <taxon>Gammaproteobacteria</taxon>
        <taxon>Alteromonadales</taxon>
        <taxon>Pseudoalteromonadaceae</taxon>
        <taxon>Psychrosphaera</taxon>
    </lineage>
</organism>
<dbReference type="InterPro" id="IPR003834">
    <property type="entry name" value="Cyt_c_assmbl_TM_dom"/>
</dbReference>
<dbReference type="Pfam" id="PF02683">
    <property type="entry name" value="DsbD_TM"/>
    <property type="match status" value="1"/>
</dbReference>
<evidence type="ECO:0000256" key="1">
    <source>
        <dbReference type="ARBA" id="ARBA00004141"/>
    </source>
</evidence>